<proteinExistence type="predicted"/>
<evidence type="ECO:0000256" key="1">
    <source>
        <dbReference type="SAM" id="MobiDB-lite"/>
    </source>
</evidence>
<evidence type="ECO:0000313" key="2">
    <source>
        <dbReference type="Proteomes" id="UP000887565"/>
    </source>
</evidence>
<name>A0A915JQK9_ROMCU</name>
<dbReference type="AlphaFoldDB" id="A0A915JQK9"/>
<protein>
    <submittedName>
        <fullName evidence="3">Uncharacterized protein</fullName>
    </submittedName>
</protein>
<sequence length="279" mass="30892">MLPPPPGLPMPQVIQASTMNASQYLSSKENQAQSEEIPIAQDEQNMFDQAYISQYMDVKGAKEKEEDQTAGTPIHTMVETPQELAARLAEEEKEIQVLALTWDTEGVFRYYTAEAIKNERKKLDDRQIFVNLKKMKNKSPSGEEEGGTGNVQPAKFTQLRTDRTVAPISAMVSVTTVSLTTPMLQTASTDILSMATNQSMHFVSQAMDTSTSTPHQPKVQGAPSKPQAAGQKVQIFTSEKVKLLTLDTVDTNQQTPETTVELFRMYCWSIVGFLASHQG</sequence>
<evidence type="ECO:0000313" key="3">
    <source>
        <dbReference type="WBParaSite" id="nRc.2.0.1.t28544-RA"/>
    </source>
</evidence>
<dbReference type="WBParaSite" id="nRc.2.0.1.t28544-RA">
    <property type="protein sequence ID" value="nRc.2.0.1.t28544-RA"/>
    <property type="gene ID" value="nRc.2.0.1.g28544"/>
</dbReference>
<keyword evidence="2" id="KW-1185">Reference proteome</keyword>
<accession>A0A915JQK9</accession>
<feature type="region of interest" description="Disordered" evidence="1">
    <location>
        <begin position="208"/>
        <end position="231"/>
    </location>
</feature>
<reference evidence="3" key="1">
    <citation type="submission" date="2022-11" db="UniProtKB">
        <authorList>
            <consortium name="WormBaseParasite"/>
        </authorList>
    </citation>
    <scope>IDENTIFICATION</scope>
</reference>
<dbReference type="Proteomes" id="UP000887565">
    <property type="component" value="Unplaced"/>
</dbReference>
<organism evidence="2 3">
    <name type="scientific">Romanomermis culicivorax</name>
    <name type="common">Nematode worm</name>
    <dbReference type="NCBI Taxonomy" id="13658"/>
    <lineage>
        <taxon>Eukaryota</taxon>
        <taxon>Metazoa</taxon>
        <taxon>Ecdysozoa</taxon>
        <taxon>Nematoda</taxon>
        <taxon>Enoplea</taxon>
        <taxon>Dorylaimia</taxon>
        <taxon>Mermithida</taxon>
        <taxon>Mermithoidea</taxon>
        <taxon>Mermithidae</taxon>
        <taxon>Romanomermis</taxon>
    </lineage>
</organism>